<evidence type="ECO:0000313" key="4">
    <source>
        <dbReference type="WormBase" id="C50F7.6b"/>
    </source>
</evidence>
<name>W6RXR9_CAEEL</name>
<evidence type="ECO:0000256" key="1">
    <source>
        <dbReference type="SAM" id="MobiDB-lite"/>
    </source>
</evidence>
<dbReference type="GeneID" id="177553"/>
<gene>
    <name evidence="2 4" type="primary">pzls-1</name>
    <name evidence="4" type="ORF">C50F7.6</name>
    <name evidence="2" type="ORF">CELE_C50F7.6</name>
</gene>
<dbReference type="AGR" id="WB:WBGene00016846"/>
<sequence>MIQSQPSPRVLRRTVKMASPAVQRRLVPQNLPTSSSSRPPTVLLPHDSPEQPSRPIHRMHQELPIPEDVVSMVSSNKTQRSIIRAPSAVFGALKGSSLRKLSISRNIQMTTKVNKEESDRKEKEAEEYAKRFRIPSYSVVLKEEKRKSSFRIPVPHYFRSSKAKSKVYQVDAPDEEIEEVIDEEKMAAKTDLGDTTVHYKWKVKRRCDGSRYIVKRPIRSQILKKREAQVYRERAPISTDDDAMSELKLGRYHTKEERKRILERENTKKMLKLQQKMMEKAHPSEQVIYQMSQQKLARQKDAMVMDEFVTTREVLSSRTRPDGIHGVVSVTTV</sequence>
<accession>W6RXR9</accession>
<dbReference type="ExpressionAtlas" id="W6RXR9">
    <property type="expression patterns" value="baseline and differential"/>
</dbReference>
<proteinExistence type="predicted"/>
<organism evidence="2 3">
    <name type="scientific">Caenorhabditis elegans</name>
    <dbReference type="NCBI Taxonomy" id="6239"/>
    <lineage>
        <taxon>Eukaryota</taxon>
        <taxon>Metazoa</taxon>
        <taxon>Ecdysozoa</taxon>
        <taxon>Nematoda</taxon>
        <taxon>Chromadorea</taxon>
        <taxon>Rhabditida</taxon>
        <taxon>Rhabditina</taxon>
        <taxon>Rhabditomorpha</taxon>
        <taxon>Rhabditoidea</taxon>
        <taxon>Rhabditidae</taxon>
        <taxon>Peloderinae</taxon>
        <taxon>Caenorhabditis</taxon>
    </lineage>
</organism>
<dbReference type="PANTHER" id="PTHR15545:SF8">
    <property type="entry name" value="SLO-INTERACTING PROTEIN 1"/>
    <property type="match status" value="1"/>
</dbReference>
<feature type="region of interest" description="Disordered" evidence="1">
    <location>
        <begin position="1"/>
        <end position="53"/>
    </location>
</feature>
<dbReference type="WormBase" id="C50F7.6b">
    <property type="protein sequence ID" value="CE49572"/>
    <property type="gene ID" value="WBGene00016846"/>
    <property type="gene designation" value="pzls-1"/>
</dbReference>
<dbReference type="OrthoDB" id="6270329at2759"/>
<feature type="compositionally biased region" description="Polar residues" evidence="1">
    <location>
        <begin position="30"/>
        <end position="39"/>
    </location>
</feature>
<dbReference type="InterPro" id="IPR051971">
    <property type="entry name" value="E3_ubiquitin-PDZ_ligase"/>
</dbReference>
<dbReference type="RefSeq" id="NP_001368433.1">
    <property type="nucleotide sequence ID" value="NM_001380340.1"/>
</dbReference>
<dbReference type="EMBL" id="BX284604">
    <property type="protein sequence ID" value="CDM63460.1"/>
    <property type="molecule type" value="Genomic_DNA"/>
</dbReference>
<dbReference type="CTD" id="177553"/>
<dbReference type="KEGG" id="cel:CELE_C50F7.6"/>
<protein>
    <submittedName>
        <fullName evidence="2">TPX2 domain-containing protein</fullName>
    </submittedName>
</protein>
<dbReference type="HOGENOM" id="CLU_066312_0_0_1"/>
<dbReference type="PANTHER" id="PTHR15545">
    <property type="entry name" value="PDZ DOMAIN CONTAINING RING FINGER PROTEIN 3, 4"/>
    <property type="match status" value="1"/>
</dbReference>
<dbReference type="Bgee" id="WBGene00016846">
    <property type="expression patterns" value="Expressed in embryo and 4 other cell types or tissues"/>
</dbReference>
<dbReference type="AlphaFoldDB" id="W6RXR9"/>
<evidence type="ECO:0000313" key="3">
    <source>
        <dbReference type="Proteomes" id="UP000001940"/>
    </source>
</evidence>
<evidence type="ECO:0000313" key="2">
    <source>
        <dbReference type="EMBL" id="CDM63460.1"/>
    </source>
</evidence>
<dbReference type="Proteomes" id="UP000001940">
    <property type="component" value="Chromosome IV"/>
</dbReference>
<reference evidence="2 3" key="1">
    <citation type="journal article" date="1998" name="Science">
        <title>Genome sequence of the nematode C. elegans: a platform for investigating biology.</title>
        <authorList>
            <consortium name="The C. elegans sequencing consortium"/>
            <person name="Sulson J.E."/>
            <person name="Waterston R."/>
        </authorList>
    </citation>
    <scope>NUCLEOTIDE SEQUENCE [LARGE SCALE GENOMIC DNA]</scope>
    <source>
        <strain evidence="2 3">Bristol N2</strain>
    </source>
</reference>
<keyword evidence="3" id="KW-1185">Reference proteome</keyword>